<dbReference type="Gene3D" id="3.30.470.20">
    <property type="entry name" value="ATP-grasp fold, B domain"/>
    <property type="match status" value="1"/>
</dbReference>
<reference evidence="1 2" key="1">
    <citation type="submission" date="2018-04" db="EMBL/GenBank/DDBJ databases">
        <authorList>
            <person name="Cha J.-S."/>
        </authorList>
    </citation>
    <scope>NUCLEOTIDE SEQUENCE [LARGE SCALE GENOMIC DNA]</scope>
    <source>
        <strain evidence="1 2">LMG5095</strain>
    </source>
</reference>
<name>A0A0P9KTP7_PSESX</name>
<dbReference type="AlphaFoldDB" id="A0A0P9KTP7"/>
<dbReference type="GO" id="GO:0005524">
    <property type="term" value="F:ATP binding"/>
    <property type="evidence" value="ECO:0007669"/>
    <property type="project" value="UniProtKB-UniRule"/>
</dbReference>
<accession>A0A0P9KTP7</accession>
<protein>
    <submittedName>
        <fullName evidence="1">ATP-grasp domain-containing protein</fullName>
    </submittedName>
</protein>
<organism evidence="1 2">
    <name type="scientific">Pseudomonas syringae pv. atrofaciens</name>
    <dbReference type="NCBI Taxonomy" id="192087"/>
    <lineage>
        <taxon>Bacteria</taxon>
        <taxon>Pseudomonadati</taxon>
        <taxon>Pseudomonadota</taxon>
        <taxon>Gammaproteobacteria</taxon>
        <taxon>Pseudomonadales</taxon>
        <taxon>Pseudomonadaceae</taxon>
        <taxon>Pseudomonas</taxon>
        <taxon>Pseudomonas syringae</taxon>
    </lineage>
</organism>
<dbReference type="EMBL" id="CP028490">
    <property type="protein sequence ID" value="AVX26696.1"/>
    <property type="molecule type" value="Genomic_DNA"/>
</dbReference>
<dbReference type="Pfam" id="PF13535">
    <property type="entry name" value="ATP-grasp_4"/>
    <property type="match status" value="1"/>
</dbReference>
<dbReference type="GO" id="GO:0046872">
    <property type="term" value="F:metal ion binding"/>
    <property type="evidence" value="ECO:0007669"/>
    <property type="project" value="InterPro"/>
</dbReference>
<dbReference type="RefSeq" id="WP_003314416.1">
    <property type="nucleotide sequence ID" value="NZ_CP028490.1"/>
</dbReference>
<dbReference type="PANTHER" id="PTHR43585">
    <property type="entry name" value="FUMIPYRROLE BIOSYNTHESIS PROTEIN C"/>
    <property type="match status" value="1"/>
</dbReference>
<dbReference type="PROSITE" id="PS50975">
    <property type="entry name" value="ATP_GRASP"/>
    <property type="match status" value="1"/>
</dbReference>
<dbReference type="SUPFAM" id="SSF56059">
    <property type="entry name" value="Glutathione synthetase ATP-binding domain-like"/>
    <property type="match status" value="1"/>
</dbReference>
<dbReference type="Proteomes" id="UP000240475">
    <property type="component" value="Chromosome"/>
</dbReference>
<dbReference type="InterPro" id="IPR052032">
    <property type="entry name" value="ATP-dep_AA_Ligase"/>
</dbReference>
<dbReference type="PANTHER" id="PTHR43585:SF2">
    <property type="entry name" value="ATP-GRASP ENZYME FSQD"/>
    <property type="match status" value="1"/>
</dbReference>
<sequence length="403" mass="43715">MSIVVIDPVSSGINYINAAQPLGVGVYVFSCDGGEQELNAELRAKVRQVIKIDTGDFEAQLKKINELGDVRAVLPGVEYAVPMAARLGAASGTTHLHDSAVEKVRNKFNFRSRLTEVGLSTIGFFLLDAHAPVAVPEGFSFPAVVKPIDMAGSIGVRKLYNHQELIEAVETFRQSLPDDIGFTASGQLIVEAYIPGTEYSVEGIVRSDGSVTLASITEKLLGSEPYFVEVGHIVGQGYEEGFRRVLTDYSLAVLEAIKLNVGPFHLELRVTPQGQPVAVELAARLPGDNIVELIRRVSGIDLAKETLCEYLDIDSRAVPHANGVSAIAFIPRGDKSEFTELRGLSDIFDSPYYLSHQVYYRSGDALGSDQDWTSRIGYVMFGGTDEALVRSLVGRVHTEVGIV</sequence>
<gene>
    <name evidence="1" type="ORF">DA456_26655</name>
</gene>
<evidence type="ECO:0000313" key="2">
    <source>
        <dbReference type="Proteomes" id="UP000240475"/>
    </source>
</evidence>
<evidence type="ECO:0000313" key="1">
    <source>
        <dbReference type="EMBL" id="AVX26696.1"/>
    </source>
</evidence>
<dbReference type="Gene3D" id="3.40.50.20">
    <property type="match status" value="1"/>
</dbReference>
<dbReference type="InterPro" id="IPR011761">
    <property type="entry name" value="ATP-grasp"/>
</dbReference>
<proteinExistence type="predicted"/>